<evidence type="ECO:0000313" key="2">
    <source>
        <dbReference type="Proteomes" id="UP001175227"/>
    </source>
</evidence>
<gene>
    <name evidence="1" type="ORF">IW261DRAFT_1607847</name>
</gene>
<keyword evidence="2" id="KW-1185">Reference proteome</keyword>
<evidence type="ECO:0000313" key="1">
    <source>
        <dbReference type="EMBL" id="KAK0479496.1"/>
    </source>
</evidence>
<comment type="caution">
    <text evidence="1">The sequence shown here is derived from an EMBL/GenBank/DDBJ whole genome shotgun (WGS) entry which is preliminary data.</text>
</comment>
<protein>
    <submittedName>
        <fullName evidence="1">Uncharacterized protein</fullName>
    </submittedName>
</protein>
<sequence length="95" mass="9938">MPAVNACTQVASLAEASGIPYIEKLAKVTVAVLELLEVGVRNQKDVKTLCESIANTVVVINTVVTMNEEVGGGVLQGYMCRDGGVPDELGLTFAN</sequence>
<dbReference type="EMBL" id="JAUEPR010000011">
    <property type="protein sequence ID" value="KAK0479496.1"/>
    <property type="molecule type" value="Genomic_DNA"/>
</dbReference>
<organism evidence="1 2">
    <name type="scientific">Armillaria novae-zelandiae</name>
    <dbReference type="NCBI Taxonomy" id="153914"/>
    <lineage>
        <taxon>Eukaryota</taxon>
        <taxon>Fungi</taxon>
        <taxon>Dikarya</taxon>
        <taxon>Basidiomycota</taxon>
        <taxon>Agaricomycotina</taxon>
        <taxon>Agaricomycetes</taxon>
        <taxon>Agaricomycetidae</taxon>
        <taxon>Agaricales</taxon>
        <taxon>Marasmiineae</taxon>
        <taxon>Physalacriaceae</taxon>
        <taxon>Armillaria</taxon>
    </lineage>
</organism>
<proteinExistence type="predicted"/>
<name>A0AA39P916_9AGAR</name>
<accession>A0AA39P916</accession>
<dbReference type="Proteomes" id="UP001175227">
    <property type="component" value="Unassembled WGS sequence"/>
</dbReference>
<dbReference type="AlphaFoldDB" id="A0AA39P916"/>
<reference evidence="1" key="1">
    <citation type="submission" date="2023-06" db="EMBL/GenBank/DDBJ databases">
        <authorList>
            <consortium name="Lawrence Berkeley National Laboratory"/>
            <person name="Ahrendt S."/>
            <person name="Sahu N."/>
            <person name="Indic B."/>
            <person name="Wong-Bajracharya J."/>
            <person name="Merenyi Z."/>
            <person name="Ke H.-M."/>
            <person name="Monk M."/>
            <person name="Kocsube S."/>
            <person name="Drula E."/>
            <person name="Lipzen A."/>
            <person name="Balint B."/>
            <person name="Henrissat B."/>
            <person name="Andreopoulos B."/>
            <person name="Martin F.M."/>
            <person name="Harder C.B."/>
            <person name="Rigling D."/>
            <person name="Ford K.L."/>
            <person name="Foster G.D."/>
            <person name="Pangilinan J."/>
            <person name="Papanicolaou A."/>
            <person name="Barry K."/>
            <person name="LaButti K."/>
            <person name="Viragh M."/>
            <person name="Koriabine M."/>
            <person name="Yan M."/>
            <person name="Riley R."/>
            <person name="Champramary S."/>
            <person name="Plett K.L."/>
            <person name="Tsai I.J."/>
            <person name="Slot J."/>
            <person name="Sipos G."/>
            <person name="Plett J."/>
            <person name="Nagy L.G."/>
            <person name="Grigoriev I.V."/>
        </authorList>
    </citation>
    <scope>NUCLEOTIDE SEQUENCE</scope>
    <source>
        <strain evidence="1">ICMP 16352</strain>
    </source>
</reference>